<dbReference type="InterPro" id="IPR003439">
    <property type="entry name" value="ABC_transporter-like_ATP-bd"/>
</dbReference>
<feature type="domain" description="ABC transporter" evidence="5">
    <location>
        <begin position="2"/>
        <end position="231"/>
    </location>
</feature>
<dbReference type="RefSeq" id="WP_188560764.1">
    <property type="nucleotide sequence ID" value="NZ_BMGY01000005.1"/>
</dbReference>
<evidence type="ECO:0000256" key="1">
    <source>
        <dbReference type="ARBA" id="ARBA00005417"/>
    </source>
</evidence>
<evidence type="ECO:0000256" key="2">
    <source>
        <dbReference type="ARBA" id="ARBA00022448"/>
    </source>
</evidence>
<evidence type="ECO:0000313" key="7">
    <source>
        <dbReference type="Proteomes" id="UP000637774"/>
    </source>
</evidence>
<keyword evidence="7" id="KW-1185">Reference proteome</keyword>
<keyword evidence="2" id="KW-0813">Transport</keyword>
<dbReference type="PANTHER" id="PTHR43335:SF4">
    <property type="entry name" value="ABC TRANSPORTER, ATP-BINDING PROTEIN"/>
    <property type="match status" value="1"/>
</dbReference>
<dbReference type="InterPro" id="IPR019864">
    <property type="entry name" value="Motility-assoc_ABC_GldA"/>
</dbReference>
<dbReference type="Gene3D" id="3.40.50.300">
    <property type="entry name" value="P-loop containing nucleotide triphosphate hydrolases"/>
    <property type="match status" value="1"/>
</dbReference>
<dbReference type="InterPro" id="IPR027417">
    <property type="entry name" value="P-loop_NTPase"/>
</dbReference>
<dbReference type="GO" id="GO:0005524">
    <property type="term" value="F:ATP binding"/>
    <property type="evidence" value="ECO:0007669"/>
    <property type="project" value="UniProtKB-KW"/>
</dbReference>
<keyword evidence="4 6" id="KW-0067">ATP-binding</keyword>
<dbReference type="PANTHER" id="PTHR43335">
    <property type="entry name" value="ABC TRANSPORTER, ATP-BINDING PROTEIN"/>
    <property type="match status" value="1"/>
</dbReference>
<comment type="caution">
    <text evidence="6">The sequence shown here is derived from an EMBL/GenBank/DDBJ whole genome shotgun (WGS) entry which is preliminary data.</text>
</comment>
<sequence length="302" mass="32709">MVEIEHLTKTYGTQNAVDNISFTAGKGEIVGFLGPNGAGKSTTMKIATGYLPPTAGTVRVAGYDVLANSLEVRRHVGYLPEHNPLYLDMYVHEYLEFIGSVHGLRGSGLRTRVAELVRRVGLSREQNKQIGALSKGYRQRVGLAQALIHDPDVLILDEPTTGLDPNQILEIRQLIREVGEDKTVIFSTHILPEVTALCSRVLIISRGKLVADSPVAELAARAAGETVVRAEFEGAVEMTKLAKLPGVRHVEAAPDGAVLLRTAPGTDVRAAVSRLAGQEGWILLGLRQEHQSLEEVFGELTK</sequence>
<dbReference type="CDD" id="cd03230">
    <property type="entry name" value="ABC_DR_subfamily_A"/>
    <property type="match status" value="1"/>
</dbReference>
<dbReference type="Proteomes" id="UP000637774">
    <property type="component" value="Unassembled WGS sequence"/>
</dbReference>
<proteinExistence type="inferred from homology"/>
<dbReference type="SMART" id="SM00382">
    <property type="entry name" value="AAA"/>
    <property type="match status" value="1"/>
</dbReference>
<dbReference type="Pfam" id="PF00005">
    <property type="entry name" value="ABC_tran"/>
    <property type="match status" value="1"/>
</dbReference>
<evidence type="ECO:0000313" key="6">
    <source>
        <dbReference type="EMBL" id="GGH81472.1"/>
    </source>
</evidence>
<organism evidence="6 7">
    <name type="scientific">Hymenobacter frigidus</name>
    <dbReference type="NCBI Taxonomy" id="1524095"/>
    <lineage>
        <taxon>Bacteria</taxon>
        <taxon>Pseudomonadati</taxon>
        <taxon>Bacteroidota</taxon>
        <taxon>Cytophagia</taxon>
        <taxon>Cytophagales</taxon>
        <taxon>Hymenobacteraceae</taxon>
        <taxon>Hymenobacter</taxon>
    </lineage>
</organism>
<name>A0ABQ1ZZY2_9BACT</name>
<evidence type="ECO:0000256" key="4">
    <source>
        <dbReference type="ARBA" id="ARBA00022840"/>
    </source>
</evidence>
<reference evidence="7" key="1">
    <citation type="journal article" date="2019" name="Int. J. Syst. Evol. Microbiol.">
        <title>The Global Catalogue of Microorganisms (GCM) 10K type strain sequencing project: providing services to taxonomists for standard genome sequencing and annotation.</title>
        <authorList>
            <consortium name="The Broad Institute Genomics Platform"/>
            <consortium name="The Broad Institute Genome Sequencing Center for Infectious Disease"/>
            <person name="Wu L."/>
            <person name="Ma J."/>
        </authorList>
    </citation>
    <scope>NUCLEOTIDE SEQUENCE [LARGE SCALE GENOMIC DNA]</scope>
    <source>
        <strain evidence="7">CGMCC 1.14966</strain>
    </source>
</reference>
<evidence type="ECO:0000259" key="5">
    <source>
        <dbReference type="PROSITE" id="PS50893"/>
    </source>
</evidence>
<dbReference type="PROSITE" id="PS50893">
    <property type="entry name" value="ABC_TRANSPORTER_2"/>
    <property type="match status" value="1"/>
</dbReference>
<gene>
    <name evidence="6" type="primary">gldA</name>
    <name evidence="6" type="ORF">GCM10011495_08250</name>
</gene>
<keyword evidence="3" id="KW-0547">Nucleotide-binding</keyword>
<dbReference type="InterPro" id="IPR003593">
    <property type="entry name" value="AAA+_ATPase"/>
</dbReference>
<dbReference type="NCBIfam" id="TIGR03522">
    <property type="entry name" value="GldA_ABC_ATP"/>
    <property type="match status" value="1"/>
</dbReference>
<protein>
    <submittedName>
        <fullName evidence="6">Gliding motility-associated ABC transporter ATP-binding subunit GldA</fullName>
    </submittedName>
</protein>
<dbReference type="SUPFAM" id="SSF52540">
    <property type="entry name" value="P-loop containing nucleoside triphosphate hydrolases"/>
    <property type="match status" value="1"/>
</dbReference>
<accession>A0ABQ1ZZY2</accession>
<evidence type="ECO:0000256" key="3">
    <source>
        <dbReference type="ARBA" id="ARBA00022741"/>
    </source>
</evidence>
<comment type="similarity">
    <text evidence="1">Belongs to the ABC transporter superfamily.</text>
</comment>
<dbReference type="EMBL" id="BMGY01000005">
    <property type="protein sequence ID" value="GGH81472.1"/>
    <property type="molecule type" value="Genomic_DNA"/>
</dbReference>